<feature type="transmembrane region" description="Helical" evidence="8">
    <location>
        <begin position="19"/>
        <end position="39"/>
    </location>
</feature>
<feature type="transmembrane region" description="Helical" evidence="8">
    <location>
        <begin position="1391"/>
        <end position="1410"/>
    </location>
</feature>
<dbReference type="InterPro" id="IPR003439">
    <property type="entry name" value="ABC_transporter-like_ATP-bd"/>
</dbReference>
<proteinExistence type="predicted"/>
<dbReference type="InterPro" id="IPR027417">
    <property type="entry name" value="P-loop_NTPase"/>
</dbReference>
<reference evidence="10 11" key="1">
    <citation type="journal article" date="2016" name="Genome Biol. Evol.">
        <title>Gene Family Evolution Reflects Adaptation to Soil Environmental Stressors in the Genome of the Collembolan Orchesella cincta.</title>
        <authorList>
            <person name="Faddeeva-Vakhrusheva A."/>
            <person name="Derks M.F."/>
            <person name="Anvar S.Y."/>
            <person name="Agamennone V."/>
            <person name="Suring W."/>
            <person name="Smit S."/>
            <person name="van Straalen N.M."/>
            <person name="Roelofs D."/>
        </authorList>
    </citation>
    <scope>NUCLEOTIDE SEQUENCE [LARGE SCALE GENOMIC DNA]</scope>
    <source>
        <tissue evidence="10">Mixed pool</tissue>
    </source>
</reference>
<dbReference type="STRING" id="48709.A0A1D2N173"/>
<evidence type="ECO:0000313" key="11">
    <source>
        <dbReference type="Proteomes" id="UP000094527"/>
    </source>
</evidence>
<dbReference type="GO" id="GO:0005319">
    <property type="term" value="F:lipid transporter activity"/>
    <property type="evidence" value="ECO:0007669"/>
    <property type="project" value="TreeGrafter"/>
</dbReference>
<dbReference type="OMA" id="WEKMYNT"/>
<organism evidence="10 11">
    <name type="scientific">Orchesella cincta</name>
    <name type="common">Springtail</name>
    <name type="synonym">Podura cincta</name>
    <dbReference type="NCBI Taxonomy" id="48709"/>
    <lineage>
        <taxon>Eukaryota</taxon>
        <taxon>Metazoa</taxon>
        <taxon>Ecdysozoa</taxon>
        <taxon>Arthropoda</taxon>
        <taxon>Hexapoda</taxon>
        <taxon>Collembola</taxon>
        <taxon>Entomobryomorpha</taxon>
        <taxon>Entomobryoidea</taxon>
        <taxon>Orchesellidae</taxon>
        <taxon>Orchesellinae</taxon>
        <taxon>Orchesella</taxon>
    </lineage>
</organism>
<evidence type="ECO:0000256" key="5">
    <source>
        <dbReference type="ARBA" id="ARBA00022989"/>
    </source>
</evidence>
<evidence type="ECO:0000256" key="7">
    <source>
        <dbReference type="SAM" id="MobiDB-lite"/>
    </source>
</evidence>
<dbReference type="CDD" id="cd03263">
    <property type="entry name" value="ABC_subfamily_A"/>
    <property type="match status" value="2"/>
</dbReference>
<feature type="transmembrane region" description="Helical" evidence="8">
    <location>
        <begin position="420"/>
        <end position="441"/>
    </location>
</feature>
<dbReference type="InterPro" id="IPR026082">
    <property type="entry name" value="ABCA"/>
</dbReference>
<evidence type="ECO:0000256" key="1">
    <source>
        <dbReference type="ARBA" id="ARBA00004141"/>
    </source>
</evidence>
<dbReference type="GO" id="GO:0005524">
    <property type="term" value="F:ATP binding"/>
    <property type="evidence" value="ECO:0007669"/>
    <property type="project" value="UniProtKB-KW"/>
</dbReference>
<feature type="domain" description="ABC transporter" evidence="9">
    <location>
        <begin position="1448"/>
        <end position="1678"/>
    </location>
</feature>
<dbReference type="InterPro" id="IPR003593">
    <property type="entry name" value="AAA+_ATPase"/>
</dbReference>
<dbReference type="Proteomes" id="UP000094527">
    <property type="component" value="Unassembled WGS sequence"/>
</dbReference>
<feature type="region of interest" description="Disordered" evidence="7">
    <location>
        <begin position="480"/>
        <end position="508"/>
    </location>
</feature>
<evidence type="ECO:0000256" key="2">
    <source>
        <dbReference type="ARBA" id="ARBA00022692"/>
    </source>
</evidence>
<keyword evidence="6 8" id="KW-0472">Membrane</keyword>
<evidence type="ECO:0000259" key="9">
    <source>
        <dbReference type="PROSITE" id="PS50893"/>
    </source>
</evidence>
<feature type="transmembrane region" description="Helical" evidence="8">
    <location>
        <begin position="380"/>
        <end position="400"/>
    </location>
</feature>
<keyword evidence="11" id="KW-1185">Reference proteome</keyword>
<sequence length="1788" mass="199740">MHRILCLIWKNLILRKRHWIVTTLEILLPVLFVLILAFYKSKGGSERSRTTVSTPTIFPEKTEKVLTEKTASELFCSDCFVAYAPENIQTTKTIENLVKCLAISSSNVSKPFESEEAIEHYVASISSNDILRNNFRVAIVFEEGLGVGSGSSGTISYKIRQSSRADKPPPVDFYLLFPKNAERYVELGFIGLQVCLDKAVVETVTGTPVPSNTISLQAFPYPPYQATRNFDEIYFDYLPIVIIYGFIFMVPSIMRGVVSEKETGIRELLKLNGVYGWMQWLGWMLNSLIILILSVTFTVIILFANLGGGGIFMYSDPSLWWIVLVLYAIAATSFCFFICSFFTKSFSAITVGIVLWFVTFEFPHDYLLEHYDTTSLVEKLGFALLPNMALDLAIRIISSFEAKAAGIQWSNIAEPTDTETSLTLIHILVMFFVDTFIYMFLTIYLENVLPSEFGVRKPFYYIFLPETYCKRKVPAEKDNNNNNKVVFSSEQDNDKSINGESTEFEDEPNDAQVGVDIRNLQKNFGGHKVAVDGVSMKMYDGEIFALLGHNGAGKTTVISMLTGMFAPSGGTALVNGYDITKNLIKSRKYVGLCPQHNMLFDKLTVLEHLEFFGEIKGLSVVAASFEAKQLLEKLKFLDMKDTLAKKLSGGQQRKLSLGIALIGCTKVVILDEPTSGMDPEARRFVWDLLLEMRGHRTILLTTHFMEEADVLGDRIGIMVAGKLVVCGSPMFLKKFYGTGYTLKLTMSEAANKDKILPIILSFVPDASVKSSHTTTATELNLTLPLETATTSVLSEMFTSLSNQKEKLGIKTVGLSRTTMDEVFLKVGERLDDPQHLATEIKKQSDDKKDEENAANKVVDGKSTTEERVKELKVEERVDDDQKAKSDDNKDEEIAANKVVDGKRVNEERVKGLKIEERTDDAHRLAIEETKQKDDKVEENSPHKVVDSKISNQERVTGLKLAISQFLGLIVKKYIYTYRNLKLMIPQLVLPVILIAIAIMSCTTYVEDPEPVSPLQMDLDSYENDLVTLASSSDPKISSDTLAAVIGYSYEQVPSGKSLSEALLDVADSNLAEYRDNYIVGLEASSSSSIKAIFNTIPNHAAPLAINLASNLYLNRFRKDLKIKVTSHPLATNVNAYLAEANPNPKFSIQIPLMFGVFMPIGLGLLAASFIVFPIEEKACKVKQLQMLTGLSPVTYWYSMFLCDFILVFFVSCLMTLCFPIFQSDGFFISDVGTGTAFLILLVYSFTAIWFSYLFSFFVVTVGGGFSLVAIIHVASGVILSISVYLMELAGRNYQLTTDILRWIGRLFPTFSASLATMRFTELASNNGRCGVLSDEAKNFLCDTAVNVDPAFRQCCANCKQLPGVSCFTPLPYITWSYEKFGYTVPGIGEELVVMIIMAVVYQAVLILLEYHVIQMLLNKKTINTNVEDNIIEDDVKEEAERKVHEDALVVENLAKSYGSFAAVSKLNFGVHHGECFGLLGVNGAGKTTTFKMLTGDTKPSFGNAHAGMKTLENDPHKFLSNIGYCPQFDAIIEVLSGREMLMLFARLRGIPGNMGRVEADKWLERMGLLESADVQCGKYSGGMQRRLSVAIAMIGEPQLLLLDEPTSGVDPVSRRKLWNLLRSLQDSGQSIILTSQSMEECEALCSRLGILINGKLECLGSVQHLKHKFAQGYSLSLKLKPFVPLEESVEYAQLASLKFEISTKFHPCTLIDIHMNVCRYQLHDTSLTWDVLFKTMEELKATYSDIIEDYSLKETTLEDVFFSFSRKQYGNKKTEESWVKRFLKCQCC</sequence>
<dbReference type="FunFam" id="3.40.50.300:FF:000933">
    <property type="entry name" value="ABC transporter A family member 7"/>
    <property type="match status" value="1"/>
</dbReference>
<evidence type="ECO:0000256" key="6">
    <source>
        <dbReference type="ARBA" id="ARBA00023136"/>
    </source>
</evidence>
<dbReference type="EMBL" id="LJIJ01000303">
    <property type="protein sequence ID" value="ODM99022.1"/>
    <property type="molecule type" value="Genomic_DNA"/>
</dbReference>
<feature type="transmembrane region" description="Helical" evidence="8">
    <location>
        <begin position="1152"/>
        <end position="1174"/>
    </location>
</feature>
<dbReference type="GO" id="GO:0016887">
    <property type="term" value="F:ATP hydrolysis activity"/>
    <property type="evidence" value="ECO:0007669"/>
    <property type="project" value="InterPro"/>
</dbReference>
<keyword evidence="5 8" id="KW-1133">Transmembrane helix</keyword>
<dbReference type="GO" id="GO:0016020">
    <property type="term" value="C:membrane"/>
    <property type="evidence" value="ECO:0007669"/>
    <property type="project" value="UniProtKB-SubCell"/>
</dbReference>
<evidence type="ECO:0000256" key="8">
    <source>
        <dbReference type="SAM" id="Phobius"/>
    </source>
</evidence>
<comment type="caution">
    <text evidence="10">The sequence shown here is derived from an EMBL/GenBank/DDBJ whole genome shotgun (WGS) entry which is preliminary data.</text>
</comment>
<comment type="subcellular location">
    <subcellularLocation>
        <location evidence="1">Membrane</location>
        <topology evidence="1">Multi-pass membrane protein</topology>
    </subcellularLocation>
</comment>
<name>A0A1D2N173_ORCCI</name>
<dbReference type="InterPro" id="IPR013525">
    <property type="entry name" value="ABC2_TM"/>
</dbReference>
<dbReference type="Pfam" id="PF00005">
    <property type="entry name" value="ABC_tran"/>
    <property type="match status" value="2"/>
</dbReference>
<keyword evidence="4 10" id="KW-0067">ATP-binding</keyword>
<dbReference type="FunFam" id="3.40.50.300:FF:002470">
    <property type="entry name" value="ABC transporter, putative"/>
    <property type="match status" value="1"/>
</dbReference>
<feature type="region of interest" description="Disordered" evidence="7">
    <location>
        <begin position="840"/>
        <end position="864"/>
    </location>
</feature>
<feature type="transmembrane region" description="Helical" evidence="8">
    <location>
        <begin position="1265"/>
        <end position="1286"/>
    </location>
</feature>
<accession>A0A1D2N173</accession>
<protein>
    <submittedName>
        <fullName evidence="10">ATP-binding cassette sub-family A member 3</fullName>
    </submittedName>
</protein>
<feature type="transmembrane region" description="Helical" evidence="8">
    <location>
        <begin position="280"/>
        <end position="307"/>
    </location>
</feature>
<evidence type="ECO:0000256" key="4">
    <source>
        <dbReference type="ARBA" id="ARBA00022840"/>
    </source>
</evidence>
<dbReference type="Pfam" id="PF12698">
    <property type="entry name" value="ABC2_membrane_3"/>
    <property type="match status" value="2"/>
</dbReference>
<gene>
    <name evidence="10" type="ORF">Ocin01_07653</name>
</gene>
<feature type="transmembrane region" description="Helical" evidence="8">
    <location>
        <begin position="234"/>
        <end position="254"/>
    </location>
</feature>
<feature type="domain" description="ABC transporter" evidence="9">
    <location>
        <begin position="515"/>
        <end position="745"/>
    </location>
</feature>
<dbReference type="SUPFAM" id="SSF52540">
    <property type="entry name" value="P-loop containing nucleoside triphosphate hydrolases"/>
    <property type="match status" value="2"/>
</dbReference>
<dbReference type="PANTHER" id="PTHR19229">
    <property type="entry name" value="ATP-BINDING CASSETTE TRANSPORTER SUBFAMILY A ABCA"/>
    <property type="match status" value="1"/>
</dbReference>
<dbReference type="PROSITE" id="PS50893">
    <property type="entry name" value="ABC_TRANSPORTER_2"/>
    <property type="match status" value="2"/>
</dbReference>
<dbReference type="OrthoDB" id="10255969at2759"/>
<dbReference type="PROSITE" id="PS00211">
    <property type="entry name" value="ABC_TRANSPORTER_1"/>
    <property type="match status" value="2"/>
</dbReference>
<dbReference type="Gene3D" id="3.40.50.300">
    <property type="entry name" value="P-loop containing nucleotide triphosphate hydrolases"/>
    <property type="match status" value="2"/>
</dbReference>
<keyword evidence="2 8" id="KW-0812">Transmembrane</keyword>
<dbReference type="GO" id="GO:0140359">
    <property type="term" value="F:ABC-type transporter activity"/>
    <property type="evidence" value="ECO:0007669"/>
    <property type="project" value="InterPro"/>
</dbReference>
<feature type="compositionally biased region" description="Polar residues" evidence="7">
    <location>
        <begin position="480"/>
        <end position="491"/>
    </location>
</feature>
<feature type="transmembrane region" description="Helical" evidence="8">
    <location>
        <begin position="1195"/>
        <end position="1221"/>
    </location>
</feature>
<evidence type="ECO:0000256" key="3">
    <source>
        <dbReference type="ARBA" id="ARBA00022741"/>
    </source>
</evidence>
<dbReference type="PANTHER" id="PTHR19229:SF250">
    <property type="entry name" value="ABC TRANSPORTER DOMAIN-CONTAINING PROTEIN-RELATED"/>
    <property type="match status" value="1"/>
</dbReference>
<feature type="transmembrane region" description="Helical" evidence="8">
    <location>
        <begin position="1236"/>
        <end position="1258"/>
    </location>
</feature>
<feature type="transmembrane region" description="Helical" evidence="8">
    <location>
        <begin position="319"/>
        <end position="343"/>
    </location>
</feature>
<keyword evidence="3" id="KW-0547">Nucleotide-binding</keyword>
<dbReference type="SMART" id="SM00382">
    <property type="entry name" value="AAA"/>
    <property type="match status" value="2"/>
</dbReference>
<dbReference type="InterPro" id="IPR017871">
    <property type="entry name" value="ABC_transporter-like_CS"/>
</dbReference>
<evidence type="ECO:0000313" key="10">
    <source>
        <dbReference type="EMBL" id="ODM99022.1"/>
    </source>
</evidence>
<feature type="transmembrane region" description="Helical" evidence="8">
    <location>
        <begin position="349"/>
        <end position="368"/>
    </location>
</feature>